<evidence type="ECO:0000313" key="7">
    <source>
        <dbReference type="EMBL" id="KAG0581572.1"/>
    </source>
</evidence>
<evidence type="ECO:0000256" key="4">
    <source>
        <dbReference type="ARBA" id="ARBA00023136"/>
    </source>
</evidence>
<dbReference type="Proteomes" id="UP000822688">
    <property type="component" value="Chromosome 4"/>
</dbReference>
<comment type="subcellular location">
    <subcellularLocation>
        <location evidence="1">Membrane</location>
        <topology evidence="1">Multi-pass membrane protein</topology>
    </subcellularLocation>
</comment>
<feature type="region of interest" description="Disordered" evidence="5">
    <location>
        <begin position="441"/>
        <end position="610"/>
    </location>
</feature>
<feature type="transmembrane region" description="Helical" evidence="6">
    <location>
        <begin position="303"/>
        <end position="323"/>
    </location>
</feature>
<evidence type="ECO:0000256" key="2">
    <source>
        <dbReference type="ARBA" id="ARBA00022692"/>
    </source>
</evidence>
<evidence type="ECO:0000313" key="8">
    <source>
        <dbReference type="Proteomes" id="UP000822688"/>
    </source>
</evidence>
<organism evidence="7 8">
    <name type="scientific">Ceratodon purpureus</name>
    <name type="common">Fire moss</name>
    <name type="synonym">Dicranum purpureum</name>
    <dbReference type="NCBI Taxonomy" id="3225"/>
    <lineage>
        <taxon>Eukaryota</taxon>
        <taxon>Viridiplantae</taxon>
        <taxon>Streptophyta</taxon>
        <taxon>Embryophyta</taxon>
        <taxon>Bryophyta</taxon>
        <taxon>Bryophytina</taxon>
        <taxon>Bryopsida</taxon>
        <taxon>Dicranidae</taxon>
        <taxon>Pseudoditrichales</taxon>
        <taxon>Ditrichaceae</taxon>
        <taxon>Ceratodon</taxon>
    </lineage>
</organism>
<feature type="compositionally biased region" description="Basic and acidic residues" evidence="5">
    <location>
        <begin position="557"/>
        <end position="566"/>
    </location>
</feature>
<evidence type="ECO:0000256" key="6">
    <source>
        <dbReference type="SAM" id="Phobius"/>
    </source>
</evidence>
<sequence length="610" mass="68972">MADMASPVVFMGRGAWQNLAEPAALESFIFKSGEFTLFTWALIISSVFVLFGLSLSSYLLLEHLSGYNVPEEQKWLIGIILMVPIYTLTAYASLCFPFLSIYFKIMGDCYEAFALYSFGRYLIACMGGEEMAVQRLAKQGTEGAHEPLLDKESGPQEIVHPLPLRWITSTWTFGRSFYDSAKFGIVQYIIIKVSCSCAAFILSLFDLYGEGEFDFSQGYPYITIIQNFSQMWALYCLVQFYYATKHELHAIHPLSKFLCFKAVVFVTWWQGVVIALLFATGVAVKWLPGHPSKQQTDMLQTNLQDFIICIEMAIAAVAHIYVYPAKPYRRESHNNLNTIDSVAEELEEDIEVAATSVKESVKDVIMGGGEDIVEDVKITVTQAVEPVESGFSNFNDAFQENVSKMNEKLHDNVHKINENIHEKVHKWGGRKSEEVVKEGEYLVSRDDKEDDEIVQTEERVRVEHDDDDKEGQSDQPGVVKEEVSGTTTSRSANEDVSGEETISFKQQKEKSDSSEKKVSSSQTKETDDRGRVMKDESMDVKEKYHLNSHGGVASKETVAHKIERNDTGQVVNEEVSEEQEERDEKGDLLLKKVKRDGEEEKIEDHLHDSS</sequence>
<feature type="transmembrane region" description="Helical" evidence="6">
    <location>
        <begin position="185"/>
        <end position="209"/>
    </location>
</feature>
<reference evidence="7" key="1">
    <citation type="submission" date="2020-06" db="EMBL/GenBank/DDBJ databases">
        <title>WGS assembly of Ceratodon purpureus strain R40.</title>
        <authorList>
            <person name="Carey S.B."/>
            <person name="Jenkins J."/>
            <person name="Shu S."/>
            <person name="Lovell J.T."/>
            <person name="Sreedasyam A."/>
            <person name="Maumus F."/>
            <person name="Tiley G.P."/>
            <person name="Fernandez-Pozo N."/>
            <person name="Barry K."/>
            <person name="Chen C."/>
            <person name="Wang M."/>
            <person name="Lipzen A."/>
            <person name="Daum C."/>
            <person name="Saski C.A."/>
            <person name="Payton A.C."/>
            <person name="Mcbreen J.C."/>
            <person name="Conrad R.E."/>
            <person name="Kollar L.M."/>
            <person name="Olsson S."/>
            <person name="Huttunen S."/>
            <person name="Landis J.B."/>
            <person name="Wickett N.J."/>
            <person name="Johnson M.G."/>
            <person name="Rensing S.A."/>
            <person name="Grimwood J."/>
            <person name="Schmutz J."/>
            <person name="Mcdaniel S.F."/>
        </authorList>
    </citation>
    <scope>NUCLEOTIDE SEQUENCE</scope>
    <source>
        <strain evidence="7">R40</strain>
    </source>
</reference>
<keyword evidence="3 6" id="KW-1133">Transmembrane helix</keyword>
<evidence type="ECO:0000256" key="3">
    <source>
        <dbReference type="ARBA" id="ARBA00022989"/>
    </source>
</evidence>
<feature type="compositionally biased region" description="Basic and acidic residues" evidence="5">
    <location>
        <begin position="506"/>
        <end position="545"/>
    </location>
</feature>
<dbReference type="AlphaFoldDB" id="A0A8T0IDU7"/>
<keyword evidence="8" id="KW-1185">Reference proteome</keyword>
<feature type="transmembrane region" description="Helical" evidence="6">
    <location>
        <begin position="262"/>
        <end position="283"/>
    </location>
</feature>
<feature type="transmembrane region" description="Helical" evidence="6">
    <location>
        <begin position="35"/>
        <end position="55"/>
    </location>
</feature>
<evidence type="ECO:0000256" key="5">
    <source>
        <dbReference type="SAM" id="MobiDB-lite"/>
    </source>
</evidence>
<name>A0A8T0IDU7_CERPU</name>
<feature type="transmembrane region" description="Helical" evidence="6">
    <location>
        <begin position="75"/>
        <end position="99"/>
    </location>
</feature>
<keyword evidence="4 6" id="KW-0472">Membrane</keyword>
<dbReference type="InterPro" id="IPR005178">
    <property type="entry name" value="Ostalpha/TMEM184C"/>
</dbReference>
<dbReference type="GO" id="GO:0016020">
    <property type="term" value="C:membrane"/>
    <property type="evidence" value="ECO:0007669"/>
    <property type="project" value="UniProtKB-SubCell"/>
</dbReference>
<protein>
    <recommendedName>
        <fullName evidence="9">Protein LAZ1 homolog 2</fullName>
    </recommendedName>
</protein>
<feature type="transmembrane region" description="Helical" evidence="6">
    <location>
        <begin position="221"/>
        <end position="242"/>
    </location>
</feature>
<feature type="compositionally biased region" description="Basic and acidic residues" evidence="5">
    <location>
        <begin position="582"/>
        <end position="610"/>
    </location>
</feature>
<dbReference type="SMART" id="SM01417">
    <property type="entry name" value="Solute_trans_a"/>
    <property type="match status" value="1"/>
</dbReference>
<comment type="caution">
    <text evidence="7">The sequence shown here is derived from an EMBL/GenBank/DDBJ whole genome shotgun (WGS) entry which is preliminary data.</text>
</comment>
<evidence type="ECO:0000256" key="1">
    <source>
        <dbReference type="ARBA" id="ARBA00004141"/>
    </source>
</evidence>
<dbReference type="PANTHER" id="PTHR23423">
    <property type="entry name" value="ORGANIC SOLUTE TRANSPORTER-RELATED"/>
    <property type="match status" value="1"/>
</dbReference>
<proteinExistence type="predicted"/>
<accession>A0A8T0IDU7</accession>
<dbReference type="EMBL" id="CM026424">
    <property type="protein sequence ID" value="KAG0581572.1"/>
    <property type="molecule type" value="Genomic_DNA"/>
</dbReference>
<dbReference type="Pfam" id="PF03619">
    <property type="entry name" value="Solute_trans_a"/>
    <property type="match status" value="1"/>
</dbReference>
<gene>
    <name evidence="7" type="ORF">KC19_4G262000</name>
</gene>
<keyword evidence="2 6" id="KW-0812">Transmembrane</keyword>
<evidence type="ECO:0008006" key="9">
    <source>
        <dbReference type="Google" id="ProtNLM"/>
    </source>
</evidence>